<protein>
    <submittedName>
        <fullName evidence="7">Ureidoglycolate hydrolase</fullName>
    </submittedName>
</protein>
<dbReference type="EMBL" id="LPXH01000037">
    <property type="protein sequence ID" value="KUF39292.1"/>
    <property type="molecule type" value="Genomic_DNA"/>
</dbReference>
<evidence type="ECO:0000313" key="8">
    <source>
        <dbReference type="Proteomes" id="UP000053300"/>
    </source>
</evidence>
<dbReference type="SUPFAM" id="SSF51182">
    <property type="entry name" value="RmlC-like cupins"/>
    <property type="match status" value="1"/>
</dbReference>
<dbReference type="Proteomes" id="UP000242792">
    <property type="component" value="Chromosome"/>
</dbReference>
<dbReference type="PANTHER" id="PTHR21221:SF1">
    <property type="entry name" value="UREIDOGLYCOLATE LYASE"/>
    <property type="match status" value="1"/>
</dbReference>
<name>A0A0W7YVU1_9BURK</name>
<comment type="catalytic activity">
    <reaction evidence="4">
        <text>(S)-ureidoglycolate = urea + glyoxylate</text>
        <dbReference type="Rhea" id="RHEA:11304"/>
        <dbReference type="ChEBI" id="CHEBI:16199"/>
        <dbReference type="ChEBI" id="CHEBI:36655"/>
        <dbReference type="ChEBI" id="CHEBI:57296"/>
        <dbReference type="EC" id="4.3.2.3"/>
    </reaction>
</comment>
<comment type="subunit">
    <text evidence="1">Homodimer.</text>
</comment>
<dbReference type="OrthoDB" id="9804602at2"/>
<dbReference type="EMBL" id="CP020121">
    <property type="protein sequence ID" value="AQZ99885.1"/>
    <property type="molecule type" value="Genomic_DNA"/>
</dbReference>
<dbReference type="Pfam" id="PF04115">
    <property type="entry name" value="Ureidogly_lyase"/>
    <property type="match status" value="1"/>
</dbReference>
<dbReference type="AlphaFoldDB" id="A0A0W7YVU1"/>
<dbReference type="GO" id="GO:0006144">
    <property type="term" value="P:purine nucleobase metabolic process"/>
    <property type="evidence" value="ECO:0007669"/>
    <property type="project" value="UniProtKB-KW"/>
</dbReference>
<evidence type="ECO:0000313" key="9">
    <source>
        <dbReference type="Proteomes" id="UP000242792"/>
    </source>
</evidence>
<evidence type="ECO:0000256" key="3">
    <source>
        <dbReference type="ARBA" id="ARBA00023239"/>
    </source>
</evidence>
<dbReference type="Gene3D" id="2.60.120.480">
    <property type="entry name" value="Ureidoglycolate hydrolase"/>
    <property type="match status" value="1"/>
</dbReference>
<dbReference type="InterPro" id="IPR011051">
    <property type="entry name" value="RmlC_Cupin_sf"/>
</dbReference>
<dbReference type="GO" id="GO:0000256">
    <property type="term" value="P:allantoin catabolic process"/>
    <property type="evidence" value="ECO:0007669"/>
    <property type="project" value="InterPro"/>
</dbReference>
<dbReference type="KEGG" id="cke:B5M06_09570"/>
<dbReference type="RefSeq" id="WP_054065687.1">
    <property type="nucleotide sequence ID" value="NZ_MPOF01000039.1"/>
</dbReference>
<accession>A0A0W7YVU1</accession>
<evidence type="ECO:0000313" key="6">
    <source>
        <dbReference type="EMBL" id="AQZ99885.1"/>
    </source>
</evidence>
<dbReference type="GO" id="GO:0004848">
    <property type="term" value="F:ureidoglycolate hydrolase activity"/>
    <property type="evidence" value="ECO:0007669"/>
    <property type="project" value="InterPro"/>
</dbReference>
<keyword evidence="5" id="KW-0732">Signal</keyword>
<evidence type="ECO:0000256" key="4">
    <source>
        <dbReference type="ARBA" id="ARBA00047684"/>
    </source>
</evidence>
<accession>A0A1V3TML9</accession>
<feature type="signal peptide" evidence="5">
    <location>
        <begin position="1"/>
        <end position="24"/>
    </location>
</feature>
<dbReference type="STRING" id="225992.B5M06_09570"/>
<dbReference type="PANTHER" id="PTHR21221">
    <property type="entry name" value="UREIDOGLYCOLATE HYDROLASE"/>
    <property type="match status" value="1"/>
</dbReference>
<proteinExistence type="predicted"/>
<evidence type="ECO:0000256" key="2">
    <source>
        <dbReference type="ARBA" id="ARBA00022631"/>
    </source>
</evidence>
<dbReference type="InterPro" id="IPR024060">
    <property type="entry name" value="Ureidoglycolate_lyase_dom_sf"/>
</dbReference>
<organism evidence="7 8">
    <name type="scientific">Comamonas kerstersii</name>
    <dbReference type="NCBI Taxonomy" id="225992"/>
    <lineage>
        <taxon>Bacteria</taxon>
        <taxon>Pseudomonadati</taxon>
        <taxon>Pseudomonadota</taxon>
        <taxon>Betaproteobacteria</taxon>
        <taxon>Burkholderiales</taxon>
        <taxon>Comamonadaceae</taxon>
        <taxon>Comamonas</taxon>
    </lineage>
</organism>
<keyword evidence="8" id="KW-1185">Reference proteome</keyword>
<gene>
    <name evidence="7" type="ORF">AS359_01170</name>
    <name evidence="6" type="ORF">B5M06_09570</name>
</gene>
<evidence type="ECO:0000256" key="1">
    <source>
        <dbReference type="ARBA" id="ARBA00011738"/>
    </source>
</evidence>
<keyword evidence="7" id="KW-0378">Hydrolase</keyword>
<dbReference type="GO" id="GO:0050385">
    <property type="term" value="F:ureidoglycolate lyase activity"/>
    <property type="evidence" value="ECO:0007669"/>
    <property type="project" value="UniProtKB-EC"/>
</dbReference>
<dbReference type="InterPro" id="IPR047233">
    <property type="entry name" value="UAH_cupin"/>
</dbReference>
<sequence>MNMPSLKAQPLTAAAFAPFGQVIAFDAATAATVPHCTINSGNAVRYDLIPNMQLTAQGGTPMLALFRAQARTFPLNIGEMERHTLGSQTFIPLGTQRFVLVVAAASAPCHAHALQAFITNGRQGVMLAPGTWHHALLAVEGGDFAVLERRAGQVDCEVQAMPAGLQLHL</sequence>
<reference evidence="6 9" key="2">
    <citation type="submission" date="2017-03" db="EMBL/GenBank/DDBJ databases">
        <title>Rapid Whole Genome Sequencing of Comamonas kerstersii Causing Continuous ambulatory Peritoneal Dialysis-Associated Peritonitis.</title>
        <authorList>
            <person name="Zheng B."/>
        </authorList>
    </citation>
    <scope>NUCLEOTIDE SEQUENCE [LARGE SCALE GENOMIC DNA]</scope>
    <source>
        <strain evidence="6 9">8943</strain>
    </source>
</reference>
<dbReference type="Proteomes" id="UP000053300">
    <property type="component" value="Unassembled WGS sequence"/>
</dbReference>
<evidence type="ECO:0000256" key="5">
    <source>
        <dbReference type="SAM" id="SignalP"/>
    </source>
</evidence>
<dbReference type="CDD" id="cd20298">
    <property type="entry name" value="cupin_UAH"/>
    <property type="match status" value="1"/>
</dbReference>
<reference evidence="7 8" key="1">
    <citation type="submission" date="2015-12" db="EMBL/GenBank/DDBJ databases">
        <title>Complete genome sequence of a multi-drug resistant strain Acidovorax sp. 12322-1.</title>
        <authorList>
            <person name="Ming D."/>
            <person name="Wang M."/>
            <person name="Hu S."/>
            <person name="Zhou Y."/>
            <person name="Jiang T."/>
        </authorList>
    </citation>
    <scope>NUCLEOTIDE SEQUENCE [LARGE SCALE GENOMIC DNA]</scope>
    <source>
        <strain evidence="7 8">12322-1</strain>
    </source>
</reference>
<dbReference type="PIRSF" id="PIRSF017306">
    <property type="entry name" value="Ureidogly_hydro"/>
    <property type="match status" value="1"/>
</dbReference>
<evidence type="ECO:0000313" key="7">
    <source>
        <dbReference type="EMBL" id="KUF39292.1"/>
    </source>
</evidence>
<feature type="chain" id="PRO_5036299334" evidence="5">
    <location>
        <begin position="25"/>
        <end position="169"/>
    </location>
</feature>
<keyword evidence="3" id="KW-0456">Lyase</keyword>
<accession>A0A1V0BIW0</accession>
<dbReference type="InterPro" id="IPR007247">
    <property type="entry name" value="Ureidogly_lyase"/>
</dbReference>
<keyword evidence="2" id="KW-0659">Purine metabolism</keyword>